<protein>
    <submittedName>
        <fullName evidence="1">Uncharacterized protein</fullName>
    </submittedName>
</protein>
<evidence type="ECO:0000313" key="1">
    <source>
        <dbReference type="EMBL" id="KAK7512011.1"/>
    </source>
</evidence>
<name>A0ABR1KC04_9PEZI</name>
<dbReference type="PANTHER" id="PTHR47843">
    <property type="entry name" value="BTB DOMAIN-CONTAINING PROTEIN-RELATED"/>
    <property type="match status" value="1"/>
</dbReference>
<proteinExistence type="predicted"/>
<dbReference type="Gene3D" id="3.30.710.10">
    <property type="entry name" value="Potassium Channel Kv1.1, Chain A"/>
    <property type="match status" value="1"/>
</dbReference>
<dbReference type="PANTHER" id="PTHR47843:SF2">
    <property type="entry name" value="BTB DOMAIN-CONTAINING PROTEIN"/>
    <property type="match status" value="1"/>
</dbReference>
<dbReference type="CDD" id="cd18186">
    <property type="entry name" value="BTB_POZ_ZBTB_KLHL-like"/>
    <property type="match status" value="1"/>
</dbReference>
<gene>
    <name evidence="1" type="ORF">IWZ03DRAFT_431469</name>
</gene>
<accession>A0ABR1KC04</accession>
<organism evidence="1 2">
    <name type="scientific">Phyllosticta citriasiana</name>
    <dbReference type="NCBI Taxonomy" id="595635"/>
    <lineage>
        <taxon>Eukaryota</taxon>
        <taxon>Fungi</taxon>
        <taxon>Dikarya</taxon>
        <taxon>Ascomycota</taxon>
        <taxon>Pezizomycotina</taxon>
        <taxon>Dothideomycetes</taxon>
        <taxon>Dothideomycetes incertae sedis</taxon>
        <taxon>Botryosphaeriales</taxon>
        <taxon>Phyllostictaceae</taxon>
        <taxon>Phyllosticta</taxon>
    </lineage>
</organism>
<keyword evidence="2" id="KW-1185">Reference proteome</keyword>
<evidence type="ECO:0000313" key="2">
    <source>
        <dbReference type="Proteomes" id="UP001363622"/>
    </source>
</evidence>
<reference evidence="1 2" key="1">
    <citation type="submission" date="2024-04" db="EMBL/GenBank/DDBJ databases">
        <title>Phyllosticta paracitricarpa is synonymous to the EU quarantine fungus P. citricarpa based on phylogenomic analyses.</title>
        <authorList>
            <consortium name="Lawrence Berkeley National Laboratory"/>
            <person name="Van Ingen-Buijs V.A."/>
            <person name="Van Westerhoven A.C."/>
            <person name="Haridas S."/>
            <person name="Skiadas P."/>
            <person name="Martin F."/>
            <person name="Groenewald J.Z."/>
            <person name="Crous P.W."/>
            <person name="Seidl M.F."/>
        </authorList>
    </citation>
    <scope>NUCLEOTIDE SEQUENCE [LARGE SCALE GENOMIC DNA]</scope>
    <source>
        <strain evidence="1 2">CBS 123371</strain>
    </source>
</reference>
<dbReference type="EMBL" id="JBBPHU010000011">
    <property type="protein sequence ID" value="KAK7512011.1"/>
    <property type="molecule type" value="Genomic_DNA"/>
</dbReference>
<dbReference type="InterPro" id="IPR011333">
    <property type="entry name" value="SKP1/BTB/POZ_sf"/>
</dbReference>
<dbReference type="Proteomes" id="UP001363622">
    <property type="component" value="Unassembled WGS sequence"/>
</dbReference>
<dbReference type="SUPFAM" id="SSF54695">
    <property type="entry name" value="POZ domain"/>
    <property type="match status" value="1"/>
</dbReference>
<comment type="caution">
    <text evidence="1">The sequence shown here is derived from an EMBL/GenBank/DDBJ whole genome shotgun (WGS) entry which is preliminary data.</text>
</comment>
<sequence>MAQPSSQLEVATVARPHGCMSPAGPLVRLVVGPERKLVVTHRDLVCRHSDVLRNALTGPWAEGTTNTLELPDSDPVVVENFVIWANGGHMLGPMFALELYVWAEKYQVPLLKADAAHTLYWHWSTWNRRTRTQCIVASAVPDANVIHFALDNLPESNRIIQLLRVVHNLWHCRMTNYRALRKMRAARFRLFSTVPYGPLDKIEPAHVYYAGGKRTESVLGCPHVLTSKTNMRGCYDCLWLAEEKPWLMNGVF</sequence>